<evidence type="ECO:0000313" key="3">
    <source>
        <dbReference type="EMBL" id="KAL2542317.1"/>
    </source>
</evidence>
<feature type="compositionally biased region" description="Basic and acidic residues" evidence="2">
    <location>
        <begin position="228"/>
        <end position="241"/>
    </location>
</feature>
<evidence type="ECO:0000313" key="4">
    <source>
        <dbReference type="Proteomes" id="UP001604336"/>
    </source>
</evidence>
<feature type="region of interest" description="Disordered" evidence="2">
    <location>
        <begin position="170"/>
        <end position="290"/>
    </location>
</feature>
<accession>A0ABD1VYD0</accession>
<reference evidence="4" key="1">
    <citation type="submission" date="2024-07" db="EMBL/GenBank/DDBJ databases">
        <title>Two chromosome-level genome assemblies of Korean endemic species Abeliophyllum distichum and Forsythia ovata (Oleaceae).</title>
        <authorList>
            <person name="Jang H."/>
        </authorList>
    </citation>
    <scope>NUCLEOTIDE SEQUENCE [LARGE SCALE GENOMIC DNA]</scope>
</reference>
<proteinExistence type="predicted"/>
<organism evidence="3 4">
    <name type="scientific">Abeliophyllum distichum</name>
    <dbReference type="NCBI Taxonomy" id="126358"/>
    <lineage>
        <taxon>Eukaryota</taxon>
        <taxon>Viridiplantae</taxon>
        <taxon>Streptophyta</taxon>
        <taxon>Embryophyta</taxon>
        <taxon>Tracheophyta</taxon>
        <taxon>Spermatophyta</taxon>
        <taxon>Magnoliopsida</taxon>
        <taxon>eudicotyledons</taxon>
        <taxon>Gunneridae</taxon>
        <taxon>Pentapetalae</taxon>
        <taxon>asterids</taxon>
        <taxon>lamiids</taxon>
        <taxon>Lamiales</taxon>
        <taxon>Oleaceae</taxon>
        <taxon>Forsythieae</taxon>
        <taxon>Abeliophyllum</taxon>
    </lineage>
</organism>
<feature type="compositionally biased region" description="Polar residues" evidence="2">
    <location>
        <begin position="216"/>
        <end position="227"/>
    </location>
</feature>
<feature type="compositionally biased region" description="Basic and acidic residues" evidence="2">
    <location>
        <begin position="262"/>
        <end position="271"/>
    </location>
</feature>
<feature type="coiled-coil region" evidence="1">
    <location>
        <begin position="379"/>
        <end position="416"/>
    </location>
</feature>
<sequence length="481" mass="53670">MHPFFREVLKDWNLTPCQITPNGLGQMVASYLLWVVAEAGGNLTPREFKSIYRPYRSLGWYNISPRPGQKWRTATDSPNKVHNWKERFFFVDGDWEFISKDPLLHVSIPRCGKPPSPKKNQGELRSKWDKVRALSSNFRSLNNLLKDDNLLASCELMAFKGVPVIRLAHPTSGEGSSAQGSRHEASGPLQESQDAAPSSTIPPPRPEVDANVLQHPPSSSNLHIDSTTLRDKEKKVVKGIEEAPSQKMKAPAATEGLMCDASKARTEEGRRSSPSLDGEPEGAKNSTSSANQNCIRIYEHREELSASVIEMLPAHPSIVAVSVHRYWTPSWEKIVEEATVLERLQLAEVMGLEKEQLESNKRVLQFNLDLVVSKEADMKSKYEVELKAANECLKQARDQRRAAEASQKRAEDAQKLAKDRTFVAETALAAGNSSLEVAAVDNERSLTLTKLELEKVKAERADVEAKAVEAYQDAFVDMPEY</sequence>
<dbReference type="EMBL" id="JBFOLK010000001">
    <property type="protein sequence ID" value="KAL2542317.1"/>
    <property type="molecule type" value="Genomic_DNA"/>
</dbReference>
<keyword evidence="1" id="KW-0175">Coiled coil</keyword>
<keyword evidence="4" id="KW-1185">Reference proteome</keyword>
<evidence type="ECO:0000256" key="2">
    <source>
        <dbReference type="SAM" id="MobiDB-lite"/>
    </source>
</evidence>
<dbReference type="Proteomes" id="UP001604336">
    <property type="component" value="Unassembled WGS sequence"/>
</dbReference>
<comment type="caution">
    <text evidence="3">The sequence shown here is derived from an EMBL/GenBank/DDBJ whole genome shotgun (WGS) entry which is preliminary data.</text>
</comment>
<feature type="coiled-coil region" evidence="1">
    <location>
        <begin position="446"/>
        <end position="473"/>
    </location>
</feature>
<evidence type="ECO:0000256" key="1">
    <source>
        <dbReference type="SAM" id="Coils"/>
    </source>
</evidence>
<feature type="compositionally biased region" description="Polar residues" evidence="2">
    <location>
        <begin position="189"/>
        <end position="199"/>
    </location>
</feature>
<protein>
    <submittedName>
        <fullName evidence="3">Plus3 domain-containing protein</fullName>
    </submittedName>
</protein>
<gene>
    <name evidence="3" type="ORF">Adt_03295</name>
</gene>
<dbReference type="AlphaFoldDB" id="A0ABD1VYD0"/>
<name>A0ABD1VYD0_9LAMI</name>